<dbReference type="EMBL" id="WTPW01001163">
    <property type="protein sequence ID" value="KAF0452019.1"/>
    <property type="molecule type" value="Genomic_DNA"/>
</dbReference>
<name>A0A8H3XDL9_GIGMA</name>
<dbReference type="AlphaFoldDB" id="A0A8H3XDL9"/>
<sequence>MVESYYKKEVGNEGKETKIKENKGVHNSVQDSADMDCTSRMKLDKVNIEDDNSDNSDETIVLEKDKKKTCFNSSKNNEFDNKKSEHSNQRKKKQQLYLQKPKKL</sequence>
<evidence type="ECO:0000313" key="2">
    <source>
        <dbReference type="EMBL" id="KAF0452019.1"/>
    </source>
</evidence>
<comment type="caution">
    <text evidence="2">The sequence shown here is derived from an EMBL/GenBank/DDBJ whole genome shotgun (WGS) entry which is preliminary data.</text>
</comment>
<evidence type="ECO:0000313" key="3">
    <source>
        <dbReference type="Proteomes" id="UP000439903"/>
    </source>
</evidence>
<accession>A0A8H3XDL9</accession>
<reference evidence="2 3" key="1">
    <citation type="journal article" date="2019" name="Environ. Microbiol.">
        <title>At the nexus of three kingdoms: the genome of the mycorrhizal fungus Gigaspora margarita provides insights into plant, endobacterial and fungal interactions.</title>
        <authorList>
            <person name="Venice F."/>
            <person name="Ghignone S."/>
            <person name="Salvioli di Fossalunga A."/>
            <person name="Amselem J."/>
            <person name="Novero M."/>
            <person name="Xianan X."/>
            <person name="Sedzielewska Toro K."/>
            <person name="Morin E."/>
            <person name="Lipzen A."/>
            <person name="Grigoriev I.V."/>
            <person name="Henrissat B."/>
            <person name="Martin F.M."/>
            <person name="Bonfante P."/>
        </authorList>
    </citation>
    <scope>NUCLEOTIDE SEQUENCE [LARGE SCALE GENOMIC DNA]</scope>
    <source>
        <strain evidence="2 3">BEG34</strain>
    </source>
</reference>
<protein>
    <submittedName>
        <fullName evidence="2">Uncharacterized protein</fullName>
    </submittedName>
</protein>
<feature type="region of interest" description="Disordered" evidence="1">
    <location>
        <begin position="71"/>
        <end position="104"/>
    </location>
</feature>
<dbReference type="Proteomes" id="UP000439903">
    <property type="component" value="Unassembled WGS sequence"/>
</dbReference>
<feature type="compositionally biased region" description="Basic and acidic residues" evidence="1">
    <location>
        <begin position="77"/>
        <end position="88"/>
    </location>
</feature>
<evidence type="ECO:0000256" key="1">
    <source>
        <dbReference type="SAM" id="MobiDB-lite"/>
    </source>
</evidence>
<gene>
    <name evidence="2" type="ORF">F8M41_001955</name>
</gene>
<organism evidence="2 3">
    <name type="scientific">Gigaspora margarita</name>
    <dbReference type="NCBI Taxonomy" id="4874"/>
    <lineage>
        <taxon>Eukaryota</taxon>
        <taxon>Fungi</taxon>
        <taxon>Fungi incertae sedis</taxon>
        <taxon>Mucoromycota</taxon>
        <taxon>Glomeromycotina</taxon>
        <taxon>Glomeromycetes</taxon>
        <taxon>Diversisporales</taxon>
        <taxon>Gigasporaceae</taxon>
        <taxon>Gigaspora</taxon>
    </lineage>
</organism>
<feature type="compositionally biased region" description="Basic residues" evidence="1">
    <location>
        <begin position="89"/>
        <end position="104"/>
    </location>
</feature>
<feature type="region of interest" description="Disordered" evidence="1">
    <location>
        <begin position="1"/>
        <end position="37"/>
    </location>
</feature>
<feature type="compositionally biased region" description="Basic and acidic residues" evidence="1">
    <location>
        <begin position="1"/>
        <end position="24"/>
    </location>
</feature>
<proteinExistence type="predicted"/>
<keyword evidence="3" id="KW-1185">Reference proteome</keyword>